<protein>
    <recommendedName>
        <fullName evidence="2">Spt5 transcription elongation factor N-terminal domain-containing protein</fullName>
    </recommendedName>
</protein>
<dbReference type="EMBL" id="KN834795">
    <property type="protein sequence ID" value="KIK56766.1"/>
    <property type="molecule type" value="Genomic_DNA"/>
</dbReference>
<dbReference type="AlphaFoldDB" id="A0A0D0BNZ0"/>
<reference evidence="3 4" key="1">
    <citation type="submission" date="2014-04" db="EMBL/GenBank/DDBJ databases">
        <title>Evolutionary Origins and Diversification of the Mycorrhizal Mutualists.</title>
        <authorList>
            <consortium name="DOE Joint Genome Institute"/>
            <consortium name="Mycorrhizal Genomics Consortium"/>
            <person name="Kohler A."/>
            <person name="Kuo A."/>
            <person name="Nagy L.G."/>
            <person name="Floudas D."/>
            <person name="Copeland A."/>
            <person name="Barry K.W."/>
            <person name="Cichocki N."/>
            <person name="Veneault-Fourrey C."/>
            <person name="LaButti K."/>
            <person name="Lindquist E.A."/>
            <person name="Lipzen A."/>
            <person name="Lundell T."/>
            <person name="Morin E."/>
            <person name="Murat C."/>
            <person name="Riley R."/>
            <person name="Ohm R."/>
            <person name="Sun H."/>
            <person name="Tunlid A."/>
            <person name="Henrissat B."/>
            <person name="Grigoriev I.V."/>
            <person name="Hibbett D.S."/>
            <person name="Martin F."/>
        </authorList>
    </citation>
    <scope>NUCLEOTIDE SEQUENCE [LARGE SCALE GENOMIC DNA]</scope>
    <source>
        <strain evidence="3 4">FD-317 M1</strain>
    </source>
</reference>
<gene>
    <name evidence="3" type="ORF">GYMLUDRAFT_247545</name>
</gene>
<dbReference type="InterPro" id="IPR022581">
    <property type="entry name" value="Spt5_N"/>
</dbReference>
<keyword evidence="4" id="KW-1185">Reference proteome</keyword>
<sequence>MRNQFIDLKAQVDSEEELSDDEGDERLNDAGFIDDNSQDIFASASASSSTTTFSVPERTARLDTVVEQIEHRYLNTPPNQADAEPTDDPTR</sequence>
<feature type="region of interest" description="Disordered" evidence="1">
    <location>
        <begin position="1"/>
        <end position="32"/>
    </location>
</feature>
<evidence type="ECO:0000256" key="1">
    <source>
        <dbReference type="SAM" id="MobiDB-lite"/>
    </source>
</evidence>
<organism evidence="3 4">
    <name type="scientific">Collybiopsis luxurians FD-317 M1</name>
    <dbReference type="NCBI Taxonomy" id="944289"/>
    <lineage>
        <taxon>Eukaryota</taxon>
        <taxon>Fungi</taxon>
        <taxon>Dikarya</taxon>
        <taxon>Basidiomycota</taxon>
        <taxon>Agaricomycotina</taxon>
        <taxon>Agaricomycetes</taxon>
        <taxon>Agaricomycetidae</taxon>
        <taxon>Agaricales</taxon>
        <taxon>Marasmiineae</taxon>
        <taxon>Omphalotaceae</taxon>
        <taxon>Collybiopsis</taxon>
        <taxon>Collybiopsis luxurians</taxon>
    </lineage>
</organism>
<accession>A0A0D0BNZ0</accession>
<feature type="region of interest" description="Disordered" evidence="1">
    <location>
        <begin position="72"/>
        <end position="91"/>
    </location>
</feature>
<evidence type="ECO:0000259" key="2">
    <source>
        <dbReference type="Pfam" id="PF11942"/>
    </source>
</evidence>
<proteinExistence type="predicted"/>
<evidence type="ECO:0000313" key="3">
    <source>
        <dbReference type="EMBL" id="KIK56766.1"/>
    </source>
</evidence>
<feature type="compositionally biased region" description="Acidic residues" evidence="1">
    <location>
        <begin position="13"/>
        <end position="24"/>
    </location>
</feature>
<dbReference type="Proteomes" id="UP000053593">
    <property type="component" value="Unassembled WGS sequence"/>
</dbReference>
<dbReference type="Pfam" id="PF11942">
    <property type="entry name" value="Spt5_N"/>
    <property type="match status" value="1"/>
</dbReference>
<evidence type="ECO:0000313" key="4">
    <source>
        <dbReference type="Proteomes" id="UP000053593"/>
    </source>
</evidence>
<name>A0A0D0BNZ0_9AGAR</name>
<dbReference type="HOGENOM" id="CLU_2427236_0_0_1"/>
<feature type="domain" description="Spt5 transcription elongation factor N-terminal" evidence="2">
    <location>
        <begin position="5"/>
        <end position="82"/>
    </location>
</feature>